<dbReference type="GO" id="GO:0035556">
    <property type="term" value="P:intracellular signal transduction"/>
    <property type="evidence" value="ECO:0007669"/>
    <property type="project" value="InterPro"/>
</dbReference>
<protein>
    <recommendedName>
        <fullName evidence="8">Guanylate cyclase domain-containing protein</fullName>
    </recommendedName>
</protein>
<dbReference type="Pfam" id="PF05226">
    <property type="entry name" value="CHASE2"/>
    <property type="match status" value="1"/>
</dbReference>
<dbReference type="InterPro" id="IPR029787">
    <property type="entry name" value="Nucleotide_cyclase"/>
</dbReference>
<accession>A0A2M8LAN3</accession>
<dbReference type="FunFam" id="3.30.70.1230:FF:000016">
    <property type="entry name" value="Adenylate/guanylate cyclase domain-containing protein"/>
    <property type="match status" value="1"/>
</dbReference>
<keyword evidence="3" id="KW-1003">Cell membrane</keyword>
<dbReference type="EMBL" id="PFER01000023">
    <property type="protein sequence ID" value="PJE73654.1"/>
    <property type="molecule type" value="Genomic_DNA"/>
</dbReference>
<comment type="caution">
    <text evidence="9">The sequence shown here is derived from an EMBL/GenBank/DDBJ whole genome shotgun (WGS) entry which is preliminary data.</text>
</comment>
<evidence type="ECO:0000256" key="3">
    <source>
        <dbReference type="ARBA" id="ARBA00022475"/>
    </source>
</evidence>
<comment type="subcellular location">
    <subcellularLocation>
        <location evidence="1">Cell envelope</location>
    </subcellularLocation>
</comment>
<dbReference type="InterPro" id="IPR001054">
    <property type="entry name" value="A/G_cyclase"/>
</dbReference>
<keyword evidence="6 7" id="KW-0472">Membrane</keyword>
<comment type="similarity">
    <text evidence="2">Belongs to the adenylyl cyclase class-3 family.</text>
</comment>
<evidence type="ECO:0000256" key="1">
    <source>
        <dbReference type="ARBA" id="ARBA00004196"/>
    </source>
</evidence>
<dbReference type="Pfam" id="PF00211">
    <property type="entry name" value="Guanylate_cyc"/>
    <property type="match status" value="1"/>
</dbReference>
<evidence type="ECO:0000259" key="8">
    <source>
        <dbReference type="PROSITE" id="PS50125"/>
    </source>
</evidence>
<dbReference type="GO" id="GO:0030313">
    <property type="term" value="C:cell envelope"/>
    <property type="evidence" value="ECO:0007669"/>
    <property type="project" value="UniProtKB-SubCell"/>
</dbReference>
<dbReference type="Proteomes" id="UP000230959">
    <property type="component" value="Unassembled WGS sequence"/>
</dbReference>
<evidence type="ECO:0000256" key="7">
    <source>
        <dbReference type="SAM" id="Phobius"/>
    </source>
</evidence>
<keyword evidence="5 7" id="KW-1133">Transmembrane helix</keyword>
<feature type="transmembrane region" description="Helical" evidence="7">
    <location>
        <begin position="304"/>
        <end position="322"/>
    </location>
</feature>
<dbReference type="Gene3D" id="3.30.70.1230">
    <property type="entry name" value="Nucleotide cyclase"/>
    <property type="match status" value="1"/>
</dbReference>
<dbReference type="AlphaFoldDB" id="A0A2M8LAN3"/>
<dbReference type="GO" id="GO:0004016">
    <property type="term" value="F:adenylate cyclase activity"/>
    <property type="evidence" value="ECO:0007669"/>
    <property type="project" value="UniProtKB-ARBA"/>
</dbReference>
<dbReference type="PANTHER" id="PTHR43081:SF1">
    <property type="entry name" value="ADENYLATE CYCLASE, TERMINAL-DIFFERENTIATION SPECIFIC"/>
    <property type="match status" value="1"/>
</dbReference>
<evidence type="ECO:0000256" key="2">
    <source>
        <dbReference type="ARBA" id="ARBA00005381"/>
    </source>
</evidence>
<feature type="transmembrane region" description="Helical" evidence="7">
    <location>
        <begin position="328"/>
        <end position="349"/>
    </location>
</feature>
<feature type="transmembrane region" description="Helical" evidence="7">
    <location>
        <begin position="278"/>
        <end position="299"/>
    </location>
</feature>
<gene>
    <name evidence="9" type="ORF">COV02_01430</name>
</gene>
<proteinExistence type="inferred from homology"/>
<dbReference type="InterPro" id="IPR050697">
    <property type="entry name" value="Adenylyl/Guanylyl_Cyclase_3/4"/>
</dbReference>
<evidence type="ECO:0000313" key="9">
    <source>
        <dbReference type="EMBL" id="PJE73654.1"/>
    </source>
</evidence>
<name>A0A2M8LAN3_9BACT</name>
<dbReference type="PANTHER" id="PTHR43081">
    <property type="entry name" value="ADENYLATE CYCLASE, TERMINAL-DIFFERENTIATION SPECIFIC-RELATED"/>
    <property type="match status" value="1"/>
</dbReference>
<evidence type="ECO:0000256" key="4">
    <source>
        <dbReference type="ARBA" id="ARBA00022692"/>
    </source>
</evidence>
<feature type="transmembrane region" description="Helical" evidence="7">
    <location>
        <begin position="12"/>
        <end position="35"/>
    </location>
</feature>
<evidence type="ECO:0000256" key="5">
    <source>
        <dbReference type="ARBA" id="ARBA00022989"/>
    </source>
</evidence>
<evidence type="ECO:0000313" key="10">
    <source>
        <dbReference type="Proteomes" id="UP000230959"/>
    </source>
</evidence>
<keyword evidence="4 7" id="KW-0812">Transmembrane</keyword>
<dbReference type="InterPro" id="IPR007890">
    <property type="entry name" value="CHASE2"/>
</dbReference>
<dbReference type="SUPFAM" id="SSF55073">
    <property type="entry name" value="Nucleotide cyclase"/>
    <property type="match status" value="1"/>
</dbReference>
<dbReference type="PROSITE" id="PS50125">
    <property type="entry name" value="GUANYLATE_CYCLASE_2"/>
    <property type="match status" value="1"/>
</dbReference>
<dbReference type="GO" id="GO:0006171">
    <property type="term" value="P:cAMP biosynthetic process"/>
    <property type="evidence" value="ECO:0007669"/>
    <property type="project" value="TreeGrafter"/>
</dbReference>
<dbReference type="SMART" id="SM00044">
    <property type="entry name" value="CYCc"/>
    <property type="match status" value="1"/>
</dbReference>
<organism evidence="9 10">
    <name type="scientific">Candidatus Terrybacteria bacterium CG10_big_fil_rev_8_21_14_0_10_41_10</name>
    <dbReference type="NCBI Taxonomy" id="1975026"/>
    <lineage>
        <taxon>Bacteria</taxon>
        <taxon>Candidatus Terryibacteriota</taxon>
    </lineage>
</organism>
<sequence>MTPVDKKSKLIYWYIGVISSAIIIVTHLLGFFSGFENILEDRLFSDKQLDNRIVIVAIDDKSLSQLGQWPWPREIFAEFFSKLETARPLVVGLDVMFAEPSRLGNTDDTALENALKNISYKLVMPLEIREDAATVLPLQKFFNANIENIALGHVNFVIDKDNVAREFPAPLRENNGKVIVSFSQKVAEFAGIKNKNMDGKIVYAGRPGSFPMISFSDAILENQSFFENKIALVGATAPDLHDEQRTPVSQGELMSGVEIQANIVNMLSRGYMLKDTGAALSLILIILVGIFTSFLFSFFKNVRILAASFFFLFILILVGGIVSFENGIVLRLVDLFGNMFFAGALMLGYKYSISEQHKKELKKIFSKYVSPQVLSKILLAPEQITLGGEEKHITVLFSDIRGFTSLSENTSPSELVVLLNEYFTEMTDEILKQDGVLDKYIGDAIMAFWGAPIEDNLHADKAVKAALGMAHRLDDFNKILKERGKPAIKNGIGIYTGPAIVGNIGAKDRFDYTAIGDTVNCAARLESATKELDATIVIGASTKNFLTEKYNLKDRGVIMVKGKTKGLNVYSVLG</sequence>
<feature type="domain" description="Guanylate cyclase" evidence="8">
    <location>
        <begin position="394"/>
        <end position="526"/>
    </location>
</feature>
<dbReference type="SMART" id="SM01080">
    <property type="entry name" value="CHASE2"/>
    <property type="match status" value="1"/>
</dbReference>
<evidence type="ECO:0000256" key="6">
    <source>
        <dbReference type="ARBA" id="ARBA00023136"/>
    </source>
</evidence>
<reference evidence="10" key="1">
    <citation type="submission" date="2017-09" db="EMBL/GenBank/DDBJ databases">
        <title>Depth-based differentiation of microbial function through sediment-hosted aquifers and enrichment of novel symbionts in the deep terrestrial subsurface.</title>
        <authorList>
            <person name="Probst A.J."/>
            <person name="Ladd B."/>
            <person name="Jarett J.K."/>
            <person name="Geller-Mcgrath D.E."/>
            <person name="Sieber C.M.K."/>
            <person name="Emerson J.B."/>
            <person name="Anantharaman K."/>
            <person name="Thomas B.C."/>
            <person name="Malmstrom R."/>
            <person name="Stieglmeier M."/>
            <person name="Klingl A."/>
            <person name="Woyke T."/>
            <person name="Ryan C.M."/>
            <person name="Banfield J.F."/>
        </authorList>
    </citation>
    <scope>NUCLEOTIDE SEQUENCE [LARGE SCALE GENOMIC DNA]</scope>
</reference>
<dbReference type="CDD" id="cd07302">
    <property type="entry name" value="CHD"/>
    <property type="match status" value="1"/>
</dbReference>